<dbReference type="eggNOG" id="ENOG502T26J">
    <property type="taxonomic scope" value="Eukaryota"/>
</dbReference>
<dbReference type="EMBL" id="CP001160">
    <property type="protein sequence ID" value="ACI65031.1"/>
    <property type="molecule type" value="Genomic_DNA"/>
</dbReference>
<gene>
    <name evidence="3" type="ORF">THAPS_7245</name>
</gene>
<dbReference type="PROSITE" id="PS50106">
    <property type="entry name" value="PDZ"/>
    <property type="match status" value="1"/>
</dbReference>
<feature type="domain" description="PDZ" evidence="2">
    <location>
        <begin position="52"/>
        <end position="147"/>
    </location>
</feature>
<dbReference type="PaxDb" id="35128-Thaps7245"/>
<evidence type="ECO:0000313" key="4">
    <source>
        <dbReference type="Proteomes" id="UP000001449"/>
    </source>
</evidence>
<dbReference type="RefSeq" id="XP_002296314.1">
    <property type="nucleotide sequence ID" value="XM_002296278.1"/>
</dbReference>
<dbReference type="Proteomes" id="UP000001449">
    <property type="component" value="Chromosome 7"/>
</dbReference>
<proteinExistence type="predicted"/>
<dbReference type="Pfam" id="PF00595">
    <property type="entry name" value="PDZ"/>
    <property type="match status" value="1"/>
</dbReference>
<dbReference type="AlphaFoldDB" id="B5YNR5"/>
<protein>
    <recommendedName>
        <fullName evidence="2">PDZ domain-containing protein</fullName>
    </recommendedName>
</protein>
<dbReference type="OMA" id="ITAHAMI"/>
<reference evidence="3 4" key="2">
    <citation type="journal article" date="2008" name="Nature">
        <title>The Phaeodactylum genome reveals the evolutionary history of diatom genomes.</title>
        <authorList>
            <person name="Bowler C."/>
            <person name="Allen A.E."/>
            <person name="Badger J.H."/>
            <person name="Grimwood J."/>
            <person name="Jabbari K."/>
            <person name="Kuo A."/>
            <person name="Maheswari U."/>
            <person name="Martens C."/>
            <person name="Maumus F."/>
            <person name="Otillar R.P."/>
            <person name="Rayko E."/>
            <person name="Salamov A."/>
            <person name="Vandepoele K."/>
            <person name="Beszteri B."/>
            <person name="Gruber A."/>
            <person name="Heijde M."/>
            <person name="Katinka M."/>
            <person name="Mock T."/>
            <person name="Valentin K."/>
            <person name="Verret F."/>
            <person name="Berges J.A."/>
            <person name="Brownlee C."/>
            <person name="Cadoret J.P."/>
            <person name="Chiovitti A."/>
            <person name="Choi C.J."/>
            <person name="Coesel S."/>
            <person name="De Martino A."/>
            <person name="Detter J.C."/>
            <person name="Durkin C."/>
            <person name="Falciatore A."/>
            <person name="Fournet J."/>
            <person name="Haruta M."/>
            <person name="Huysman M.J."/>
            <person name="Jenkins B.D."/>
            <person name="Jiroutova K."/>
            <person name="Jorgensen R.E."/>
            <person name="Joubert Y."/>
            <person name="Kaplan A."/>
            <person name="Kroger N."/>
            <person name="Kroth P.G."/>
            <person name="La Roche J."/>
            <person name="Lindquist E."/>
            <person name="Lommer M."/>
            <person name="Martin-Jezequel V."/>
            <person name="Lopez P.J."/>
            <person name="Lucas S."/>
            <person name="Mangogna M."/>
            <person name="McGinnis K."/>
            <person name="Medlin L.K."/>
            <person name="Montsant A."/>
            <person name="Oudot-Le Secq M.P."/>
            <person name="Napoli C."/>
            <person name="Obornik M."/>
            <person name="Parker M.S."/>
            <person name="Petit J.L."/>
            <person name="Porcel B.M."/>
            <person name="Poulsen N."/>
            <person name="Robison M."/>
            <person name="Rychlewski L."/>
            <person name="Rynearson T.A."/>
            <person name="Schmutz J."/>
            <person name="Shapiro H."/>
            <person name="Siaut M."/>
            <person name="Stanley M."/>
            <person name="Sussman M.R."/>
            <person name="Taylor A.R."/>
            <person name="Vardi A."/>
            <person name="von Dassow P."/>
            <person name="Vyverman W."/>
            <person name="Willis A."/>
            <person name="Wyrwicz L.S."/>
            <person name="Rokhsar D.S."/>
            <person name="Weissenbach J."/>
            <person name="Armbrust E.V."/>
            <person name="Green B.R."/>
            <person name="Van de Peer Y."/>
            <person name="Grigoriev I.V."/>
        </authorList>
    </citation>
    <scope>NUCLEOTIDE SEQUENCE [LARGE SCALE GENOMIC DNA]</scope>
    <source>
        <strain evidence="3 4">CCMP1335</strain>
    </source>
</reference>
<dbReference type="Gene3D" id="2.30.42.10">
    <property type="match status" value="1"/>
</dbReference>
<feature type="signal peptide" evidence="1">
    <location>
        <begin position="1"/>
        <end position="23"/>
    </location>
</feature>
<sequence length="149" mass="16120">MILFNSIVTFIIGLFYVQLSGDAFITPSCHDRPSSPSQSPSHDKMGKKRHINLSLQMISSGFSFNDGEQTLISVQKPLGIILEQEQSSGPIRVAKVIQGSAADAGVKEGDVLLAVQNASVENADLEEVLVFIGNAPRVLNLRLLRKESS</sequence>
<evidence type="ECO:0000313" key="3">
    <source>
        <dbReference type="EMBL" id="ACI65031.1"/>
    </source>
</evidence>
<name>B5YNR5_THAPS</name>
<feature type="chain" id="PRO_5002839180" description="PDZ domain-containing protein" evidence="1">
    <location>
        <begin position="24"/>
        <end position="149"/>
    </location>
</feature>
<dbReference type="SUPFAM" id="SSF50156">
    <property type="entry name" value="PDZ domain-like"/>
    <property type="match status" value="1"/>
</dbReference>
<keyword evidence="4" id="KW-1185">Reference proteome</keyword>
<dbReference type="GeneID" id="7447174"/>
<accession>B5YNR5</accession>
<evidence type="ECO:0000256" key="1">
    <source>
        <dbReference type="SAM" id="SignalP"/>
    </source>
</evidence>
<dbReference type="InterPro" id="IPR036034">
    <property type="entry name" value="PDZ_sf"/>
</dbReference>
<reference evidence="3 4" key="1">
    <citation type="journal article" date="2004" name="Science">
        <title>The genome of the diatom Thalassiosira pseudonana: ecology, evolution, and metabolism.</title>
        <authorList>
            <person name="Armbrust E.V."/>
            <person name="Berges J.A."/>
            <person name="Bowler C."/>
            <person name="Green B.R."/>
            <person name="Martinez D."/>
            <person name="Putnam N.H."/>
            <person name="Zhou S."/>
            <person name="Allen A.E."/>
            <person name="Apt K.E."/>
            <person name="Bechner M."/>
            <person name="Brzezinski M.A."/>
            <person name="Chaal B.K."/>
            <person name="Chiovitti A."/>
            <person name="Davis A.K."/>
            <person name="Demarest M.S."/>
            <person name="Detter J.C."/>
            <person name="Glavina T."/>
            <person name="Goodstein D."/>
            <person name="Hadi M.Z."/>
            <person name="Hellsten U."/>
            <person name="Hildebrand M."/>
            <person name="Jenkins B.D."/>
            <person name="Jurka J."/>
            <person name="Kapitonov V.V."/>
            <person name="Kroger N."/>
            <person name="Lau W.W."/>
            <person name="Lane T.W."/>
            <person name="Larimer F.W."/>
            <person name="Lippmeier J.C."/>
            <person name="Lucas S."/>
            <person name="Medina M."/>
            <person name="Montsant A."/>
            <person name="Obornik M."/>
            <person name="Parker M.S."/>
            <person name="Palenik B."/>
            <person name="Pazour G.J."/>
            <person name="Richardson P.M."/>
            <person name="Rynearson T.A."/>
            <person name="Saito M.A."/>
            <person name="Schwartz D.C."/>
            <person name="Thamatrakoln K."/>
            <person name="Valentin K."/>
            <person name="Vardi A."/>
            <person name="Wilkerson F.P."/>
            <person name="Rokhsar D.S."/>
        </authorList>
    </citation>
    <scope>NUCLEOTIDE SEQUENCE [LARGE SCALE GENOMIC DNA]</scope>
    <source>
        <strain evidence="3 4">CCMP1335</strain>
    </source>
</reference>
<dbReference type="InterPro" id="IPR001478">
    <property type="entry name" value="PDZ"/>
</dbReference>
<dbReference type="HOGENOM" id="CLU_1753393_0_0_1"/>
<keyword evidence="1" id="KW-0732">Signal</keyword>
<dbReference type="SMART" id="SM00228">
    <property type="entry name" value="PDZ"/>
    <property type="match status" value="1"/>
</dbReference>
<dbReference type="KEGG" id="tps:THAPS_7245"/>
<evidence type="ECO:0000259" key="2">
    <source>
        <dbReference type="PROSITE" id="PS50106"/>
    </source>
</evidence>
<dbReference type="InParanoid" id="B5YNR5"/>
<organism evidence="3 4">
    <name type="scientific">Thalassiosira pseudonana</name>
    <name type="common">Marine diatom</name>
    <name type="synonym">Cyclotella nana</name>
    <dbReference type="NCBI Taxonomy" id="35128"/>
    <lineage>
        <taxon>Eukaryota</taxon>
        <taxon>Sar</taxon>
        <taxon>Stramenopiles</taxon>
        <taxon>Ochrophyta</taxon>
        <taxon>Bacillariophyta</taxon>
        <taxon>Coscinodiscophyceae</taxon>
        <taxon>Thalassiosirophycidae</taxon>
        <taxon>Thalassiosirales</taxon>
        <taxon>Thalassiosiraceae</taxon>
        <taxon>Thalassiosira</taxon>
    </lineage>
</organism>
<dbReference type="CDD" id="cd00136">
    <property type="entry name" value="PDZ_canonical"/>
    <property type="match status" value="1"/>
</dbReference>